<dbReference type="InterPro" id="IPR036259">
    <property type="entry name" value="MFS_trans_sf"/>
</dbReference>
<evidence type="ECO:0000256" key="8">
    <source>
        <dbReference type="SAM" id="Phobius"/>
    </source>
</evidence>
<evidence type="ECO:0000256" key="6">
    <source>
        <dbReference type="ARBA" id="ARBA00022989"/>
    </source>
</evidence>
<proteinExistence type="predicted"/>
<dbReference type="AlphaFoldDB" id="A0A5S9F2A4"/>
<evidence type="ECO:0000256" key="3">
    <source>
        <dbReference type="ARBA" id="ARBA00022475"/>
    </source>
</evidence>
<dbReference type="GO" id="GO:0005886">
    <property type="term" value="C:plasma membrane"/>
    <property type="evidence" value="ECO:0007669"/>
    <property type="project" value="UniProtKB-SubCell"/>
</dbReference>
<accession>A0A5S9F2A4</accession>
<feature type="transmembrane region" description="Helical" evidence="8">
    <location>
        <begin position="227"/>
        <end position="248"/>
    </location>
</feature>
<evidence type="ECO:0000259" key="9">
    <source>
        <dbReference type="Pfam" id="PF12832"/>
    </source>
</evidence>
<feature type="transmembrane region" description="Helical" evidence="8">
    <location>
        <begin position="92"/>
        <end position="114"/>
    </location>
</feature>
<feature type="transmembrane region" description="Helical" evidence="8">
    <location>
        <begin position="322"/>
        <end position="343"/>
    </location>
</feature>
<sequence length="376" mass="42445">MKTTAFSYFIFFAIIGVQTTYLPNYYIKYHGFTGKNISVMFAGNMLLGVFSHVIWGQLADYTRRSALLLRVCSLCIVLLYFSLAMIREVWVVAILFWSLGFFMTAMPALLDTIAITNYPIERYGGIRLWGSVGYGGIVFITPFVIPSGYSPLLYISALAMLYSVGLIFIHEENREKSHHTAKKLLVVELLKIPGILPFLLFSLLHWCAHISYNLCLDVHRDLLGLPYYLTGVAICTGISCEIFCMARVSEWFKKIPSYKIWFMVIATTSALRWACMGYSLNTWWFAGLQVLQGFTFGTFFTISIMYLQTIVPRDMLTSGQNIFYITTFSLGGFIGTFLCGIMLDSSGKGFYVFLCSAVISLLSLIQSLFLKESSVS</sequence>
<keyword evidence="3" id="KW-1003">Cell membrane</keyword>
<feature type="transmembrane region" description="Helical" evidence="8">
    <location>
        <begin position="349"/>
        <end position="370"/>
    </location>
</feature>
<evidence type="ECO:0000256" key="2">
    <source>
        <dbReference type="ARBA" id="ARBA00022448"/>
    </source>
</evidence>
<dbReference type="SUPFAM" id="SSF103473">
    <property type="entry name" value="MFS general substrate transporter"/>
    <property type="match status" value="1"/>
</dbReference>
<reference evidence="10 11" key="1">
    <citation type="submission" date="2019-08" db="EMBL/GenBank/DDBJ databases">
        <title>Complete genome sequence of Candidatus Uab amorphum.</title>
        <authorList>
            <person name="Shiratori T."/>
            <person name="Suzuki S."/>
            <person name="Kakizawa Y."/>
            <person name="Ishida K."/>
        </authorList>
    </citation>
    <scope>NUCLEOTIDE SEQUENCE [LARGE SCALE GENOMIC DNA]</scope>
    <source>
        <strain evidence="10 11">SRT547</strain>
    </source>
</reference>
<feature type="transmembrane region" description="Helical" evidence="8">
    <location>
        <begin position="37"/>
        <end position="55"/>
    </location>
</feature>
<dbReference type="RefSeq" id="WP_151967265.1">
    <property type="nucleotide sequence ID" value="NZ_AP019860.1"/>
</dbReference>
<name>A0A5S9F2A4_UABAM</name>
<dbReference type="KEGG" id="uam:UABAM_01391"/>
<evidence type="ECO:0000313" key="10">
    <source>
        <dbReference type="EMBL" id="BBM83041.1"/>
    </source>
</evidence>
<dbReference type="Proteomes" id="UP000326354">
    <property type="component" value="Chromosome"/>
</dbReference>
<comment type="subcellular location">
    <subcellularLocation>
        <location evidence="1">Cell inner membrane</location>
        <topology evidence="1">Multi-pass membrane protein</topology>
    </subcellularLocation>
</comment>
<feature type="transmembrane region" description="Helical" evidence="8">
    <location>
        <begin position="189"/>
        <end position="212"/>
    </location>
</feature>
<evidence type="ECO:0000313" key="11">
    <source>
        <dbReference type="Proteomes" id="UP000326354"/>
    </source>
</evidence>
<keyword evidence="6 8" id="KW-1133">Transmembrane helix</keyword>
<dbReference type="Pfam" id="PF12832">
    <property type="entry name" value="MFS_1_like"/>
    <property type="match status" value="1"/>
</dbReference>
<dbReference type="OrthoDB" id="9783013at2"/>
<keyword evidence="11" id="KW-1185">Reference proteome</keyword>
<gene>
    <name evidence="10" type="ORF">UABAM_01391</name>
</gene>
<feature type="transmembrane region" description="Helical" evidence="8">
    <location>
        <begin position="126"/>
        <end position="145"/>
    </location>
</feature>
<feature type="transmembrane region" description="Helical" evidence="8">
    <location>
        <begin position="151"/>
        <end position="169"/>
    </location>
</feature>
<keyword evidence="4" id="KW-0997">Cell inner membrane</keyword>
<evidence type="ECO:0000256" key="5">
    <source>
        <dbReference type="ARBA" id="ARBA00022692"/>
    </source>
</evidence>
<dbReference type="EMBL" id="AP019860">
    <property type="protein sequence ID" value="BBM83041.1"/>
    <property type="molecule type" value="Genomic_DNA"/>
</dbReference>
<feature type="transmembrane region" description="Helical" evidence="8">
    <location>
        <begin position="5"/>
        <end position="25"/>
    </location>
</feature>
<keyword evidence="2" id="KW-0813">Transport</keyword>
<keyword evidence="7 8" id="KW-0472">Membrane</keyword>
<dbReference type="Gene3D" id="1.20.1250.20">
    <property type="entry name" value="MFS general substrate transporter like domains"/>
    <property type="match status" value="2"/>
</dbReference>
<evidence type="ECO:0000256" key="1">
    <source>
        <dbReference type="ARBA" id="ARBA00004429"/>
    </source>
</evidence>
<organism evidence="10 11">
    <name type="scientific">Uabimicrobium amorphum</name>
    <dbReference type="NCBI Taxonomy" id="2596890"/>
    <lineage>
        <taxon>Bacteria</taxon>
        <taxon>Pseudomonadati</taxon>
        <taxon>Planctomycetota</taxon>
        <taxon>Candidatus Uabimicrobiia</taxon>
        <taxon>Candidatus Uabimicrobiales</taxon>
        <taxon>Candidatus Uabimicrobiaceae</taxon>
        <taxon>Candidatus Uabimicrobium</taxon>
    </lineage>
</organism>
<evidence type="ECO:0000256" key="7">
    <source>
        <dbReference type="ARBA" id="ARBA00023136"/>
    </source>
</evidence>
<dbReference type="PANTHER" id="PTHR23522">
    <property type="entry name" value="BLL5896 PROTEIN"/>
    <property type="match status" value="1"/>
</dbReference>
<feature type="domain" description="Major facilitator superfamily associated" evidence="9">
    <location>
        <begin position="6"/>
        <end position="348"/>
    </location>
</feature>
<feature type="transmembrane region" description="Helical" evidence="8">
    <location>
        <begin position="67"/>
        <end position="86"/>
    </location>
</feature>
<keyword evidence="5 8" id="KW-0812">Transmembrane</keyword>
<protein>
    <submittedName>
        <fullName evidence="10">Putative transporter YwbF</fullName>
    </submittedName>
</protein>
<dbReference type="PANTHER" id="PTHR23522:SF10">
    <property type="entry name" value="3-PHENYLPROPIONIC ACID TRANSPORTER-RELATED"/>
    <property type="match status" value="1"/>
</dbReference>
<feature type="transmembrane region" description="Helical" evidence="8">
    <location>
        <begin position="286"/>
        <end position="310"/>
    </location>
</feature>
<dbReference type="InterPro" id="IPR024989">
    <property type="entry name" value="MFS_assoc_dom"/>
</dbReference>
<evidence type="ECO:0000256" key="4">
    <source>
        <dbReference type="ARBA" id="ARBA00022519"/>
    </source>
</evidence>